<evidence type="ECO:0000256" key="1">
    <source>
        <dbReference type="ARBA" id="ARBA00009725"/>
    </source>
</evidence>
<evidence type="ECO:0000313" key="5">
    <source>
        <dbReference type="EMBL" id="RWS20553.1"/>
    </source>
</evidence>
<feature type="domain" description="Methyltransferase type 12" evidence="4">
    <location>
        <begin position="50"/>
        <end position="152"/>
    </location>
</feature>
<dbReference type="InterPro" id="IPR013217">
    <property type="entry name" value="Methyltransf_12"/>
</dbReference>
<keyword evidence="6" id="KW-1185">Reference proteome</keyword>
<dbReference type="CDD" id="cd02440">
    <property type="entry name" value="AdoMet_MTases"/>
    <property type="match status" value="1"/>
</dbReference>
<dbReference type="Gene3D" id="3.40.50.150">
    <property type="entry name" value="Vaccinia Virus protein VP39"/>
    <property type="match status" value="1"/>
</dbReference>
<comment type="similarity">
    <text evidence="1">Belongs to the methyltransferase superfamily. METL family.</text>
</comment>
<dbReference type="VEuPathDB" id="VectorBase:LDEU011487"/>
<reference evidence="5 6" key="1">
    <citation type="journal article" date="2018" name="Gigascience">
        <title>Genomes of trombidid mites reveal novel predicted allergens and laterally-transferred genes associated with secondary metabolism.</title>
        <authorList>
            <person name="Dong X."/>
            <person name="Chaisiri K."/>
            <person name="Xia D."/>
            <person name="Armstrong S.D."/>
            <person name="Fang Y."/>
            <person name="Donnelly M.J."/>
            <person name="Kadowaki T."/>
            <person name="McGarry J.W."/>
            <person name="Darby A.C."/>
            <person name="Makepeace B.L."/>
        </authorList>
    </citation>
    <scope>NUCLEOTIDE SEQUENCE [LARGE SCALE GENOMIC DNA]</scope>
    <source>
        <strain evidence="5">UoL-UT</strain>
    </source>
</reference>
<comment type="caution">
    <text evidence="5">The sequence shown here is derived from an EMBL/GenBank/DDBJ whole genome shotgun (WGS) entry which is preliminary data.</text>
</comment>
<organism evidence="5 6">
    <name type="scientific">Leptotrombidium deliense</name>
    <dbReference type="NCBI Taxonomy" id="299467"/>
    <lineage>
        <taxon>Eukaryota</taxon>
        <taxon>Metazoa</taxon>
        <taxon>Ecdysozoa</taxon>
        <taxon>Arthropoda</taxon>
        <taxon>Chelicerata</taxon>
        <taxon>Arachnida</taxon>
        <taxon>Acari</taxon>
        <taxon>Acariformes</taxon>
        <taxon>Trombidiformes</taxon>
        <taxon>Prostigmata</taxon>
        <taxon>Anystina</taxon>
        <taxon>Parasitengona</taxon>
        <taxon>Trombiculoidea</taxon>
        <taxon>Trombiculidae</taxon>
        <taxon>Leptotrombidium</taxon>
    </lineage>
</organism>
<dbReference type="EMBL" id="NCKV01016883">
    <property type="protein sequence ID" value="RWS20553.1"/>
    <property type="molecule type" value="Genomic_DNA"/>
</dbReference>
<keyword evidence="2 5" id="KW-0489">Methyltransferase</keyword>
<dbReference type="STRING" id="299467.A0A443RZ65"/>
<dbReference type="Proteomes" id="UP000288716">
    <property type="component" value="Unassembled WGS sequence"/>
</dbReference>
<sequence length="237" mass="28211">DEKNRLENNADVFWDQFYDTHQNKFFKDRHWLFTEFPELLNEESKHFKVLELGAGVGNTVFPLLQTNKSDNLFVFCCDFSKTAISLLKQHHLYDSKRCNAYVCDISKEWTPPFEESSLDVIVMIFTLSAVAPEKMPFVLSEAVKYLKPNGLLLFRDYGRNDLTQLRFKDGRCIRDNYYVRGDGTRTYYFDENEVHQLFTSVGFEKEALFVDKRLQVNRSRQLKMYRVWIQAKYRKRS</sequence>
<dbReference type="GO" id="GO:0032259">
    <property type="term" value="P:methylation"/>
    <property type="evidence" value="ECO:0007669"/>
    <property type="project" value="UniProtKB-KW"/>
</dbReference>
<evidence type="ECO:0000259" key="4">
    <source>
        <dbReference type="Pfam" id="PF08242"/>
    </source>
</evidence>
<accession>A0A443RZ65</accession>
<evidence type="ECO:0000256" key="2">
    <source>
        <dbReference type="ARBA" id="ARBA00022603"/>
    </source>
</evidence>
<dbReference type="SUPFAM" id="SSF53335">
    <property type="entry name" value="S-adenosyl-L-methionine-dependent methyltransferases"/>
    <property type="match status" value="1"/>
</dbReference>
<dbReference type="PANTHER" id="PTHR22809">
    <property type="entry name" value="METHYLTRANSFERASE-RELATED"/>
    <property type="match status" value="1"/>
</dbReference>
<dbReference type="OrthoDB" id="417697at2759"/>
<dbReference type="InterPro" id="IPR026113">
    <property type="entry name" value="METTL2/6/8-like"/>
</dbReference>
<dbReference type="InterPro" id="IPR029063">
    <property type="entry name" value="SAM-dependent_MTases_sf"/>
</dbReference>
<dbReference type="AlphaFoldDB" id="A0A443RZ65"/>
<dbReference type="GO" id="GO:0052735">
    <property type="term" value="F:tRNA (cytidine-3-)-methyltransferase activity"/>
    <property type="evidence" value="ECO:0007669"/>
    <property type="project" value="TreeGrafter"/>
</dbReference>
<proteinExistence type="inferred from homology"/>
<dbReference type="PIRSF" id="PIRSF037755">
    <property type="entry name" value="Mettl2_prd"/>
    <property type="match status" value="1"/>
</dbReference>
<protein>
    <submittedName>
        <fullName evidence="5">Methyltransferase-like protein</fullName>
    </submittedName>
</protein>
<keyword evidence="3 5" id="KW-0808">Transferase</keyword>
<evidence type="ECO:0000256" key="3">
    <source>
        <dbReference type="ARBA" id="ARBA00022679"/>
    </source>
</evidence>
<dbReference type="PANTHER" id="PTHR22809:SF11">
    <property type="entry name" value="TRNA N(3)-METHYLCYTIDINE METHYLTRANSFERASE METTL2"/>
    <property type="match status" value="1"/>
</dbReference>
<dbReference type="Pfam" id="PF08242">
    <property type="entry name" value="Methyltransf_12"/>
    <property type="match status" value="1"/>
</dbReference>
<name>A0A443RZ65_9ACAR</name>
<feature type="non-terminal residue" evidence="5">
    <location>
        <position position="1"/>
    </location>
</feature>
<gene>
    <name evidence="5" type="ORF">B4U80_10996</name>
</gene>
<evidence type="ECO:0000313" key="6">
    <source>
        <dbReference type="Proteomes" id="UP000288716"/>
    </source>
</evidence>